<dbReference type="Pfam" id="PF00022">
    <property type="entry name" value="Actin"/>
    <property type="match status" value="2"/>
</dbReference>
<dbReference type="InterPro" id="IPR043129">
    <property type="entry name" value="ATPase_NBD"/>
</dbReference>
<organism evidence="3 4">
    <name type="scientific">Tegillarca granosa</name>
    <name type="common">Malaysian cockle</name>
    <name type="synonym">Anadara granosa</name>
    <dbReference type="NCBI Taxonomy" id="220873"/>
    <lineage>
        <taxon>Eukaryota</taxon>
        <taxon>Metazoa</taxon>
        <taxon>Spiralia</taxon>
        <taxon>Lophotrochozoa</taxon>
        <taxon>Mollusca</taxon>
        <taxon>Bivalvia</taxon>
        <taxon>Autobranchia</taxon>
        <taxon>Pteriomorphia</taxon>
        <taxon>Arcoida</taxon>
        <taxon>Arcoidea</taxon>
        <taxon>Arcidae</taxon>
        <taxon>Tegillarca</taxon>
    </lineage>
</organism>
<comment type="function">
    <text evidence="1">Actins are highly conserved proteins that are involved in various types of cell motility and are ubiquitously expressed in all eukaryotic cells.</text>
</comment>
<dbReference type="Gene3D" id="3.30.420.40">
    <property type="match status" value="2"/>
</dbReference>
<dbReference type="Gene3D" id="3.90.640.10">
    <property type="entry name" value="Actin, Chain A, domain 4"/>
    <property type="match status" value="1"/>
</dbReference>
<dbReference type="PANTHER" id="PTHR11937">
    <property type="entry name" value="ACTIN"/>
    <property type="match status" value="1"/>
</dbReference>
<accession>A0ABQ9F2B1</accession>
<evidence type="ECO:0000313" key="4">
    <source>
        <dbReference type="Proteomes" id="UP001217089"/>
    </source>
</evidence>
<name>A0ABQ9F2B1_TEGGR</name>
<dbReference type="EMBL" id="JARBDR010000496">
    <property type="protein sequence ID" value="KAJ8311539.1"/>
    <property type="molecule type" value="Genomic_DNA"/>
</dbReference>
<keyword evidence="4" id="KW-1185">Reference proteome</keyword>
<dbReference type="PRINTS" id="PR00190">
    <property type="entry name" value="ACTIN"/>
</dbReference>
<dbReference type="InterPro" id="IPR004000">
    <property type="entry name" value="Actin"/>
</dbReference>
<evidence type="ECO:0000313" key="3">
    <source>
        <dbReference type="EMBL" id="KAJ8311539.1"/>
    </source>
</evidence>
<evidence type="ECO:0000256" key="1">
    <source>
        <dbReference type="ARBA" id="ARBA00003520"/>
    </source>
</evidence>
<gene>
    <name evidence="3" type="ORF">KUTeg_010894</name>
</gene>
<sequence length="315" mass="34686">MLARVLAKPGYTGQLVGREALESSGVESLIYPVQRGIVKDWDAMELIFHNIFEGLKVQPKDRCIMLSLNVRIPDAMIEELSQMMFKTFCASALFIAKSAVLSLYATGHLDGVVVQIGDGITSIVPINQGYAVNENVIELPIGGRDFTEYMMQLLRDNGSKDIDLQNAKDVKERLCYFQLGNGKSAMIGKEKFLVPELFFKPDMAKIVAVSLQESIVNSVMKCDASLRANLFKKIFLTGGSAQFPGFKDRLQQEVSRLATGFEVNVLTPPDQKNSAWTGGVILGALDTVKPLLVNKGDYEKGGLSTVKEKCFFSQV</sequence>
<proteinExistence type="inferred from homology"/>
<dbReference type="SMART" id="SM00268">
    <property type="entry name" value="ACTIN"/>
    <property type="match status" value="1"/>
</dbReference>
<protein>
    <submittedName>
        <fullName evidence="3">Uncharacterized protein</fullName>
    </submittedName>
</protein>
<dbReference type="Proteomes" id="UP001217089">
    <property type="component" value="Unassembled WGS sequence"/>
</dbReference>
<dbReference type="SUPFAM" id="SSF53067">
    <property type="entry name" value="Actin-like ATPase domain"/>
    <property type="match status" value="2"/>
</dbReference>
<comment type="caution">
    <text evidence="3">The sequence shown here is derived from an EMBL/GenBank/DDBJ whole genome shotgun (WGS) entry which is preliminary data.</text>
</comment>
<comment type="similarity">
    <text evidence="2">Belongs to the actin family.</text>
</comment>
<reference evidence="3 4" key="1">
    <citation type="submission" date="2022-12" db="EMBL/GenBank/DDBJ databases">
        <title>Chromosome-level genome of Tegillarca granosa.</title>
        <authorList>
            <person name="Kim J."/>
        </authorList>
    </citation>
    <scope>NUCLEOTIDE SEQUENCE [LARGE SCALE GENOMIC DNA]</scope>
    <source>
        <strain evidence="3">Teg-2019</strain>
        <tissue evidence="3">Adductor muscle</tissue>
    </source>
</reference>
<evidence type="ECO:0000256" key="2">
    <source>
        <dbReference type="RuleBase" id="RU000487"/>
    </source>
</evidence>